<keyword evidence="1" id="KW-0479">Metal-binding</keyword>
<protein>
    <recommendedName>
        <fullName evidence="6">RING-type domain-containing protein</fullName>
    </recommendedName>
</protein>
<dbReference type="AlphaFoldDB" id="A0A1Y2J2X9"/>
<dbReference type="EMBL" id="KZ084088">
    <property type="protein sequence ID" value="OSD07243.1"/>
    <property type="molecule type" value="Genomic_DNA"/>
</dbReference>
<dbReference type="InterPro" id="IPR050731">
    <property type="entry name" value="HRD1_E3_ubiq-ligases"/>
</dbReference>
<feature type="compositionally biased region" description="Basic and acidic residues" evidence="5">
    <location>
        <begin position="196"/>
        <end position="209"/>
    </location>
</feature>
<evidence type="ECO:0000256" key="3">
    <source>
        <dbReference type="ARBA" id="ARBA00022833"/>
    </source>
</evidence>
<feature type="region of interest" description="Disordered" evidence="5">
    <location>
        <begin position="182"/>
        <end position="224"/>
    </location>
</feature>
<dbReference type="Proteomes" id="UP000193067">
    <property type="component" value="Unassembled WGS sequence"/>
</dbReference>
<keyword evidence="8" id="KW-1185">Reference proteome</keyword>
<evidence type="ECO:0000313" key="8">
    <source>
        <dbReference type="Proteomes" id="UP000193067"/>
    </source>
</evidence>
<sequence length="224" mass="24786">MSSRTLPRRRSASDFHMLRNHPEAAAAARSDLIQMLEQTHQREARLSDFVNALPRLTERDLTALGHSDSTCPICLNSLLALLAEEEMALVMESPAHPVEGLGVTRLAQTCGHIFCRKDIREWVLQGKTTCPTCRRAFITPSPEDIRAAEQARGAQELTSLLDSVELEGALLEGYMFSLAQSMRPAGPSEGAAGRSARPDDGEARLPEEHFEYDEDRSEFSGMYS</sequence>
<organism evidence="7 8">
    <name type="scientific">Trametes coccinea (strain BRFM310)</name>
    <name type="common">Pycnoporus coccineus</name>
    <dbReference type="NCBI Taxonomy" id="1353009"/>
    <lineage>
        <taxon>Eukaryota</taxon>
        <taxon>Fungi</taxon>
        <taxon>Dikarya</taxon>
        <taxon>Basidiomycota</taxon>
        <taxon>Agaricomycotina</taxon>
        <taxon>Agaricomycetes</taxon>
        <taxon>Polyporales</taxon>
        <taxon>Polyporaceae</taxon>
        <taxon>Trametes</taxon>
    </lineage>
</organism>
<evidence type="ECO:0000259" key="6">
    <source>
        <dbReference type="PROSITE" id="PS50089"/>
    </source>
</evidence>
<dbReference type="OrthoDB" id="8062037at2759"/>
<evidence type="ECO:0000256" key="5">
    <source>
        <dbReference type="SAM" id="MobiDB-lite"/>
    </source>
</evidence>
<dbReference type="InterPro" id="IPR018957">
    <property type="entry name" value="Znf_C3HC4_RING-type"/>
</dbReference>
<dbReference type="InterPro" id="IPR013083">
    <property type="entry name" value="Znf_RING/FYVE/PHD"/>
</dbReference>
<dbReference type="GO" id="GO:0061630">
    <property type="term" value="F:ubiquitin protein ligase activity"/>
    <property type="evidence" value="ECO:0007669"/>
    <property type="project" value="TreeGrafter"/>
</dbReference>
<dbReference type="PANTHER" id="PTHR22763">
    <property type="entry name" value="RING ZINC FINGER PROTEIN"/>
    <property type="match status" value="1"/>
</dbReference>
<feature type="domain" description="RING-type" evidence="6">
    <location>
        <begin position="71"/>
        <end position="134"/>
    </location>
</feature>
<dbReference type="Gene3D" id="3.30.40.10">
    <property type="entry name" value="Zinc/RING finger domain, C3HC4 (zinc finger)"/>
    <property type="match status" value="1"/>
</dbReference>
<accession>A0A1Y2J2X9</accession>
<dbReference type="GO" id="GO:0008270">
    <property type="term" value="F:zinc ion binding"/>
    <property type="evidence" value="ECO:0007669"/>
    <property type="project" value="UniProtKB-KW"/>
</dbReference>
<dbReference type="InterPro" id="IPR001841">
    <property type="entry name" value="Znf_RING"/>
</dbReference>
<name>A0A1Y2J2X9_TRAC3</name>
<reference evidence="7 8" key="1">
    <citation type="journal article" date="2015" name="Biotechnol. Biofuels">
        <title>Enhanced degradation of softwood versus hardwood by the white-rot fungus Pycnoporus coccineus.</title>
        <authorList>
            <person name="Couturier M."/>
            <person name="Navarro D."/>
            <person name="Chevret D."/>
            <person name="Henrissat B."/>
            <person name="Piumi F."/>
            <person name="Ruiz-Duenas F.J."/>
            <person name="Martinez A.T."/>
            <person name="Grigoriev I.V."/>
            <person name="Riley R."/>
            <person name="Lipzen A."/>
            <person name="Berrin J.G."/>
            <person name="Master E.R."/>
            <person name="Rosso M.N."/>
        </authorList>
    </citation>
    <scope>NUCLEOTIDE SEQUENCE [LARGE SCALE GENOMIC DNA]</scope>
    <source>
        <strain evidence="7 8">BRFM310</strain>
    </source>
</reference>
<keyword evidence="3" id="KW-0862">Zinc</keyword>
<keyword evidence="2 4" id="KW-0863">Zinc-finger</keyword>
<evidence type="ECO:0000313" key="7">
    <source>
        <dbReference type="EMBL" id="OSD07243.1"/>
    </source>
</evidence>
<proteinExistence type="predicted"/>
<dbReference type="Pfam" id="PF00097">
    <property type="entry name" value="zf-C3HC4"/>
    <property type="match status" value="1"/>
</dbReference>
<evidence type="ECO:0000256" key="2">
    <source>
        <dbReference type="ARBA" id="ARBA00022771"/>
    </source>
</evidence>
<evidence type="ECO:0000256" key="1">
    <source>
        <dbReference type="ARBA" id="ARBA00022723"/>
    </source>
</evidence>
<dbReference type="GO" id="GO:0043161">
    <property type="term" value="P:proteasome-mediated ubiquitin-dependent protein catabolic process"/>
    <property type="evidence" value="ECO:0007669"/>
    <property type="project" value="TreeGrafter"/>
</dbReference>
<gene>
    <name evidence="7" type="ORF">PYCCODRAFT_1430485</name>
</gene>
<dbReference type="PANTHER" id="PTHR22763:SF183">
    <property type="entry name" value="RING-TYPE DOMAIN-CONTAINING PROTEIN"/>
    <property type="match status" value="1"/>
</dbReference>
<evidence type="ECO:0000256" key="4">
    <source>
        <dbReference type="PROSITE-ProRule" id="PRU00175"/>
    </source>
</evidence>
<dbReference type="STRING" id="1353009.A0A1Y2J2X9"/>
<dbReference type="GO" id="GO:0012505">
    <property type="term" value="C:endomembrane system"/>
    <property type="evidence" value="ECO:0007669"/>
    <property type="project" value="TreeGrafter"/>
</dbReference>
<dbReference type="PROSITE" id="PS50089">
    <property type="entry name" value="ZF_RING_2"/>
    <property type="match status" value="1"/>
</dbReference>
<dbReference type="SUPFAM" id="SSF57850">
    <property type="entry name" value="RING/U-box"/>
    <property type="match status" value="1"/>
</dbReference>